<proteinExistence type="predicted"/>
<reference evidence="1" key="1">
    <citation type="journal article" date="2022" name="bioRxiv">
        <title>Sequencing and chromosome-scale assembly of the giantPleurodeles waltlgenome.</title>
        <authorList>
            <person name="Brown T."/>
            <person name="Elewa A."/>
            <person name="Iarovenko S."/>
            <person name="Subramanian E."/>
            <person name="Araus A.J."/>
            <person name="Petzold A."/>
            <person name="Susuki M."/>
            <person name="Suzuki K.-i.T."/>
            <person name="Hayashi T."/>
            <person name="Toyoda A."/>
            <person name="Oliveira C."/>
            <person name="Osipova E."/>
            <person name="Leigh N.D."/>
            <person name="Simon A."/>
            <person name="Yun M.H."/>
        </authorList>
    </citation>
    <scope>NUCLEOTIDE SEQUENCE</scope>
    <source>
        <strain evidence="1">20211129_DDA</strain>
        <tissue evidence="1">Liver</tissue>
    </source>
</reference>
<accession>A0AAV7LGL3</accession>
<organism evidence="1 2">
    <name type="scientific">Pleurodeles waltl</name>
    <name type="common">Iberian ribbed newt</name>
    <dbReference type="NCBI Taxonomy" id="8319"/>
    <lineage>
        <taxon>Eukaryota</taxon>
        <taxon>Metazoa</taxon>
        <taxon>Chordata</taxon>
        <taxon>Craniata</taxon>
        <taxon>Vertebrata</taxon>
        <taxon>Euteleostomi</taxon>
        <taxon>Amphibia</taxon>
        <taxon>Batrachia</taxon>
        <taxon>Caudata</taxon>
        <taxon>Salamandroidea</taxon>
        <taxon>Salamandridae</taxon>
        <taxon>Pleurodelinae</taxon>
        <taxon>Pleurodeles</taxon>
    </lineage>
</organism>
<evidence type="ECO:0000313" key="1">
    <source>
        <dbReference type="EMBL" id="KAJ1089569.1"/>
    </source>
</evidence>
<gene>
    <name evidence="1" type="ORF">NDU88_002720</name>
</gene>
<comment type="caution">
    <text evidence="1">The sequence shown here is derived from an EMBL/GenBank/DDBJ whole genome shotgun (WGS) entry which is preliminary data.</text>
</comment>
<protein>
    <submittedName>
        <fullName evidence="1">Uncharacterized protein</fullName>
    </submittedName>
</protein>
<evidence type="ECO:0000313" key="2">
    <source>
        <dbReference type="Proteomes" id="UP001066276"/>
    </source>
</evidence>
<dbReference type="AlphaFoldDB" id="A0AAV7LGL3"/>
<sequence length="164" mass="18645">MAVPPQQGRMWALPSVQLCRERMMQHFGATLLGHLDCDWSLSFRPVLDCVQPVFRCRWCSFEHALDVCLSQQRPPVVDADLLMFPMRADSQTCVLRLRLLREADFEIPFLEEVDINSFTDSVWNATLVDSEALEHTCSLIVFGVDFPVLSSAEVDNLLLSKTTV</sequence>
<name>A0AAV7LGL3_PLEWA</name>
<dbReference type="Proteomes" id="UP001066276">
    <property type="component" value="Chromosome 11"/>
</dbReference>
<dbReference type="EMBL" id="JANPWB010000015">
    <property type="protein sequence ID" value="KAJ1089569.1"/>
    <property type="molecule type" value="Genomic_DNA"/>
</dbReference>
<keyword evidence="2" id="KW-1185">Reference proteome</keyword>